<name>A0A165FP66_XYLHT</name>
<feature type="compositionally biased region" description="Low complexity" evidence="1">
    <location>
        <begin position="477"/>
        <end position="487"/>
    </location>
</feature>
<feature type="region of interest" description="Disordered" evidence="1">
    <location>
        <begin position="207"/>
        <end position="293"/>
    </location>
</feature>
<protein>
    <submittedName>
        <fullName evidence="2">Uncharacterized protein</fullName>
    </submittedName>
</protein>
<reference evidence="2 3" key="1">
    <citation type="journal article" date="2016" name="Fungal Biol.">
        <title>The genome of Xylona heveae provides a window into fungal endophytism.</title>
        <authorList>
            <person name="Gazis R."/>
            <person name="Kuo A."/>
            <person name="Riley R."/>
            <person name="LaButti K."/>
            <person name="Lipzen A."/>
            <person name="Lin J."/>
            <person name="Amirebrahimi M."/>
            <person name="Hesse C.N."/>
            <person name="Spatafora J.W."/>
            <person name="Henrissat B."/>
            <person name="Hainaut M."/>
            <person name="Grigoriev I.V."/>
            <person name="Hibbett D.S."/>
        </authorList>
    </citation>
    <scope>NUCLEOTIDE SEQUENCE [LARGE SCALE GENOMIC DNA]</scope>
    <source>
        <strain evidence="2 3">TC161</strain>
    </source>
</reference>
<feature type="compositionally biased region" description="Basic residues" evidence="1">
    <location>
        <begin position="439"/>
        <end position="451"/>
    </location>
</feature>
<feature type="compositionally biased region" description="Low complexity" evidence="1">
    <location>
        <begin position="534"/>
        <end position="545"/>
    </location>
</feature>
<dbReference type="Proteomes" id="UP000076632">
    <property type="component" value="Unassembled WGS sequence"/>
</dbReference>
<feature type="region of interest" description="Disordered" evidence="1">
    <location>
        <begin position="534"/>
        <end position="563"/>
    </location>
</feature>
<dbReference type="STRING" id="1328760.A0A165FP66"/>
<feature type="compositionally biased region" description="Polar residues" evidence="1">
    <location>
        <begin position="45"/>
        <end position="70"/>
    </location>
</feature>
<feature type="compositionally biased region" description="Low complexity" evidence="1">
    <location>
        <begin position="553"/>
        <end position="563"/>
    </location>
</feature>
<organism evidence="2 3">
    <name type="scientific">Xylona heveae (strain CBS 132557 / TC161)</name>
    <dbReference type="NCBI Taxonomy" id="1328760"/>
    <lineage>
        <taxon>Eukaryota</taxon>
        <taxon>Fungi</taxon>
        <taxon>Dikarya</taxon>
        <taxon>Ascomycota</taxon>
        <taxon>Pezizomycotina</taxon>
        <taxon>Xylonomycetes</taxon>
        <taxon>Xylonales</taxon>
        <taxon>Xylonaceae</taxon>
        <taxon>Xylona</taxon>
    </lineage>
</organism>
<proteinExistence type="predicted"/>
<feature type="compositionally biased region" description="Basic and acidic residues" evidence="1">
    <location>
        <begin position="401"/>
        <end position="419"/>
    </location>
</feature>
<gene>
    <name evidence="2" type="ORF">L228DRAFT_240090</name>
</gene>
<dbReference type="EMBL" id="KV407461">
    <property type="protein sequence ID" value="KZF21217.1"/>
    <property type="molecule type" value="Genomic_DNA"/>
</dbReference>
<evidence type="ECO:0000313" key="3">
    <source>
        <dbReference type="Proteomes" id="UP000076632"/>
    </source>
</evidence>
<feature type="region of interest" description="Disordered" evidence="1">
    <location>
        <begin position="317"/>
        <end position="495"/>
    </location>
</feature>
<dbReference type="OrthoDB" id="5404004at2759"/>
<feature type="region of interest" description="Disordered" evidence="1">
    <location>
        <begin position="1"/>
        <end position="110"/>
    </location>
</feature>
<feature type="compositionally biased region" description="Basic and acidic residues" evidence="1">
    <location>
        <begin position="457"/>
        <end position="470"/>
    </location>
</feature>
<dbReference type="InParanoid" id="A0A165FP66"/>
<evidence type="ECO:0000313" key="2">
    <source>
        <dbReference type="EMBL" id="KZF21217.1"/>
    </source>
</evidence>
<feature type="compositionally biased region" description="Polar residues" evidence="1">
    <location>
        <begin position="239"/>
        <end position="250"/>
    </location>
</feature>
<dbReference type="GeneID" id="28896344"/>
<keyword evidence="3" id="KW-1185">Reference proteome</keyword>
<dbReference type="RefSeq" id="XP_018186772.1">
    <property type="nucleotide sequence ID" value="XM_018331207.1"/>
</dbReference>
<evidence type="ECO:0000256" key="1">
    <source>
        <dbReference type="SAM" id="MobiDB-lite"/>
    </source>
</evidence>
<feature type="region of interest" description="Disordered" evidence="1">
    <location>
        <begin position="122"/>
        <end position="171"/>
    </location>
</feature>
<sequence length="680" mass="73657">MNVPLGRSRSFKLKQLKALPSKPESKPLPGPAPVKEEFKDLNQIAYGTQTTITSSAPQRSTSRARANQRASSKERTMLRKQPAMSPPGQGPKVNAGRETENQSTQKTETRKIMFDCTPPCLPADDITTVPESRNQPLKRADTSKLQTPKGGAPPFIAEDGQGNEGQSKQKSGKWKFLGGLFGRKSPENGLPSVDNSIYQIAQVPLKESSDGGKLNKGLGRSASLALRGRKRTIKKKTEPQQPLTSNPNARNRSKTDPPGGYPPLDIDLIRPAPPPKSPTWPHEGAEFTTPQQESFLKVDIPKIEMERYSVMFGNVLEPPRFQSKSPRLGIEPVQEEGSDVSKHTQPRSQHQLRPQRSATSPLPSPSFSLFPCSSRGDGSPTSPTSGPVEKHFQRSYTEPTGARRRESTRRSDAPREALKPRPSIKTGASYPAFPADHHPRTRRSSIRHSKPLPKPPSQERQRAHTGDARPRNRNSRRSSQMGSRRSNPPVVLATPTAEVSIARQISISRRNGPNGSRYAPAIVPVNVPTMASTMSSMSSSATAETDATDNDNHTTSTTLNTTANTSMSSIGSVIARKPTNSTATTGITTTPTITSTLDEYPLPSALNAFNNTVVPRKVVGGANTSAAAAAAAATAATERRNPTQSHPVVFDHLALTPTLIDSWQNPDASRKSQMVSVEES</sequence>
<feature type="compositionally biased region" description="Polar residues" evidence="1">
    <location>
        <begin position="346"/>
        <end position="359"/>
    </location>
</feature>
<accession>A0A165FP66</accession>
<dbReference type="AlphaFoldDB" id="A0A165FP66"/>
<feature type="compositionally biased region" description="Low complexity" evidence="1">
    <location>
        <begin position="365"/>
        <end position="374"/>
    </location>
</feature>